<dbReference type="InterPro" id="IPR011042">
    <property type="entry name" value="6-blade_b-propeller_TolB-like"/>
</dbReference>
<dbReference type="Pfam" id="PF07676">
    <property type="entry name" value="PD40"/>
    <property type="match status" value="4"/>
</dbReference>
<comment type="similarity">
    <text evidence="1">Belongs to the TolB family.</text>
</comment>
<dbReference type="Gene3D" id="2.120.10.60">
    <property type="entry name" value="Tricorn protease N-terminal domain"/>
    <property type="match status" value="1"/>
</dbReference>
<evidence type="ECO:0000313" key="2">
    <source>
        <dbReference type="EMBL" id="SPF36218.1"/>
    </source>
</evidence>
<dbReference type="SUPFAM" id="SSF69304">
    <property type="entry name" value="Tricorn protease N-terminal domain"/>
    <property type="match status" value="1"/>
</dbReference>
<dbReference type="Proteomes" id="UP000238701">
    <property type="component" value="Unassembled WGS sequence"/>
</dbReference>
<dbReference type="Gene3D" id="2.120.10.30">
    <property type="entry name" value="TolB, C-terminal domain"/>
    <property type="match status" value="1"/>
</dbReference>
<dbReference type="OrthoDB" id="108903at2"/>
<organism evidence="2 3">
    <name type="scientific">Candidatus Sulfotelmatobacter kueseliae</name>
    <dbReference type="NCBI Taxonomy" id="2042962"/>
    <lineage>
        <taxon>Bacteria</taxon>
        <taxon>Pseudomonadati</taxon>
        <taxon>Acidobacteriota</taxon>
        <taxon>Terriglobia</taxon>
        <taxon>Terriglobales</taxon>
        <taxon>Candidatus Korobacteraceae</taxon>
        <taxon>Candidatus Sulfotelmatobacter</taxon>
    </lineage>
</organism>
<accession>A0A2U3K9C8</accession>
<dbReference type="SUPFAM" id="SSF52964">
    <property type="entry name" value="TolB, N-terminal domain"/>
    <property type="match status" value="1"/>
</dbReference>
<dbReference type="Gene3D" id="3.40.50.10070">
    <property type="entry name" value="TolB, N-terminal domain"/>
    <property type="match status" value="1"/>
</dbReference>
<dbReference type="InterPro" id="IPR011659">
    <property type="entry name" value="WD40"/>
</dbReference>
<dbReference type="EMBL" id="OMOD01000057">
    <property type="protein sequence ID" value="SPF36218.1"/>
    <property type="molecule type" value="Genomic_DNA"/>
</dbReference>
<dbReference type="AlphaFoldDB" id="A0A2U3K9C8"/>
<sequence>MDDSARPIISRWPDLLDGRTLALVLIFSFCLLTSPLLAQDWVKTGTSLGVEKVRLAVADFKPSNGDPQNAALLRTFNDTLWNDLDVSGVVELVSKSFYPLQTPGQPPEVNFLAWNVPPPNAAMLAFGNLGVASGQLTVQGWLYDVKNIQSPQVLGKVYTDVATDAVARLMAHKFADEIIYRLGGGIPGIAESQIYFVSDRSGHKEIWAMDYDGSNQHEITHFNSISLSPRISPDGSRIAFSAITKTGWEIMMYSLDLNRLVSFPHLGGTNLSPAWSGDGLKLAFSSSRAGAPEIYVADASGGNPRRMTDSSGPDVSPVWNRKTNAQIAFTSGRTGLPQIYTMGADGTNQQRLTDQGYAVSPNWSPNGQFLVFAWVRKYGPGEPGSSDIYLMDIASKQWVQLTHDGGHNDSPSWSPDNRHIVFQSNRSGSPEIWSMLADGSKVQQLTFSGRNSQPNWSWK</sequence>
<dbReference type="PANTHER" id="PTHR36842">
    <property type="entry name" value="PROTEIN TOLB HOMOLOG"/>
    <property type="match status" value="1"/>
</dbReference>
<dbReference type="PANTHER" id="PTHR36842:SF1">
    <property type="entry name" value="PROTEIN TOLB"/>
    <property type="match status" value="1"/>
</dbReference>
<gene>
    <name evidence="2" type="ORF">SBA1_150065</name>
</gene>
<evidence type="ECO:0000313" key="3">
    <source>
        <dbReference type="Proteomes" id="UP000238701"/>
    </source>
</evidence>
<evidence type="ECO:0000256" key="1">
    <source>
        <dbReference type="ARBA" id="ARBA00009820"/>
    </source>
</evidence>
<name>A0A2U3K9C8_9BACT</name>
<proteinExistence type="inferred from homology"/>
<protein>
    <submittedName>
        <fullName evidence="2">TolB-like protein</fullName>
    </submittedName>
</protein>
<reference evidence="3" key="1">
    <citation type="submission" date="2018-02" db="EMBL/GenBank/DDBJ databases">
        <authorList>
            <person name="Hausmann B."/>
        </authorList>
    </citation>
    <scope>NUCLEOTIDE SEQUENCE [LARGE SCALE GENOMIC DNA]</scope>
    <source>
        <strain evidence="3">Peat soil MAG SbA1</strain>
    </source>
</reference>